<feature type="compositionally biased region" description="Polar residues" evidence="1">
    <location>
        <begin position="28"/>
        <end position="37"/>
    </location>
</feature>
<evidence type="ECO:0000313" key="2">
    <source>
        <dbReference type="EMBL" id="SCQ21568.1"/>
    </source>
</evidence>
<protein>
    <submittedName>
        <fullName evidence="2">Uncharacterized protein</fullName>
    </submittedName>
</protein>
<evidence type="ECO:0000256" key="1">
    <source>
        <dbReference type="SAM" id="MobiDB-lite"/>
    </source>
</evidence>
<name>A0A1D3UNE3_TANFO</name>
<feature type="region of interest" description="Disordered" evidence="1">
    <location>
        <begin position="22"/>
        <end position="59"/>
    </location>
</feature>
<organism evidence="2 3">
    <name type="scientific">Tannerella forsythia</name>
    <name type="common">Bacteroides forsythus</name>
    <dbReference type="NCBI Taxonomy" id="28112"/>
    <lineage>
        <taxon>Bacteria</taxon>
        <taxon>Pseudomonadati</taxon>
        <taxon>Bacteroidota</taxon>
        <taxon>Bacteroidia</taxon>
        <taxon>Bacteroidales</taxon>
        <taxon>Tannerellaceae</taxon>
        <taxon>Tannerella</taxon>
    </lineage>
</organism>
<gene>
    <name evidence="2" type="ORF">TFUB20_01416</name>
</gene>
<feature type="compositionally biased region" description="Basic and acidic residues" evidence="1">
    <location>
        <begin position="39"/>
        <end position="59"/>
    </location>
</feature>
<reference evidence="2 3" key="1">
    <citation type="submission" date="2016-09" db="EMBL/GenBank/DDBJ databases">
        <authorList>
            <person name="Capua I."/>
            <person name="De Benedictis P."/>
            <person name="Joannis T."/>
            <person name="Lombin L.H."/>
            <person name="Cattoli G."/>
        </authorList>
    </citation>
    <scope>NUCLEOTIDE SEQUENCE [LARGE SCALE GENOMIC DNA]</scope>
    <source>
        <strain evidence="2 3">UB20</strain>
    </source>
</reference>
<dbReference type="EMBL" id="FMMM01000054">
    <property type="protein sequence ID" value="SCQ21568.1"/>
    <property type="molecule type" value="Genomic_DNA"/>
</dbReference>
<accession>A0A1D3UNE3</accession>
<proteinExistence type="predicted"/>
<dbReference type="AlphaFoldDB" id="A0A1D3UNE3"/>
<dbReference type="Proteomes" id="UP000182057">
    <property type="component" value="Unassembled WGS sequence"/>
</dbReference>
<sequence length="59" mass="6529">MIPHPCGMGLKYIGLTALVPRAGKRTGSRNPNANNCICHSEHREESHGEKERDSSLRSE</sequence>
<evidence type="ECO:0000313" key="3">
    <source>
        <dbReference type="Proteomes" id="UP000182057"/>
    </source>
</evidence>